<dbReference type="CDD" id="cd02440">
    <property type="entry name" value="AdoMet_MTases"/>
    <property type="match status" value="2"/>
</dbReference>
<dbReference type="PANTHER" id="PTHR47816">
    <property type="entry name" value="RIBOSOMAL RNA SMALL SUBUNIT METHYLTRANSFERASE C"/>
    <property type="match status" value="1"/>
</dbReference>
<keyword evidence="2" id="KW-0698">rRNA processing</keyword>
<gene>
    <name evidence="7" type="ORF">AVDCRST_MAG18-580</name>
</gene>
<dbReference type="EMBL" id="CADCWN010000043">
    <property type="protein sequence ID" value="CAA9554554.1"/>
    <property type="molecule type" value="Genomic_DNA"/>
</dbReference>
<dbReference type="GO" id="GO:0006364">
    <property type="term" value="P:rRNA processing"/>
    <property type="evidence" value="ECO:0007669"/>
    <property type="project" value="UniProtKB-KW"/>
</dbReference>
<dbReference type="GO" id="GO:0008757">
    <property type="term" value="F:S-adenosylmethionine-dependent methyltransferase activity"/>
    <property type="evidence" value="ECO:0007669"/>
    <property type="project" value="InterPro"/>
</dbReference>
<dbReference type="PANTHER" id="PTHR47816:SF4">
    <property type="entry name" value="RIBOSOMAL RNA SMALL SUBUNIT METHYLTRANSFERASE C"/>
    <property type="match status" value="1"/>
</dbReference>
<dbReference type="SUPFAM" id="SSF53335">
    <property type="entry name" value="S-adenosyl-L-methionine-dependent methyltransferases"/>
    <property type="match status" value="2"/>
</dbReference>
<sequence>MSATRERDQHPYYREATFDAPLRGGTVRVVTKPGIADWERVSPAATLLAEAALTTPDARILHLGCGHGALGVVLARGAARGGVLMSDANYTATTMAARTVAANGITNASVADDPATIEPGTFDVAVLEAPPGRKFARRWLALAHAALKPGGQLYLAGPKAEGIESLIGDARALLGQGATLAYRDHNRIGVATKVEGVATPPWATEPGIAPGTWREFGAKLAGESFGIASLPGIFSFDRLDDGTAFLLAHLRVRPGERVLDLGCGWGALGLAAARAGAWQVDLLDSSLPAIAATRRNIAAAGLANARALPSDATSAVASERYDLIVTNPPFHAGKGVSYDAAGAFIAGARELLTSRGRLLLVANAFIRYERAMRERYATVEIVAEDQRYHLLQGSLRAKRESIEIEEESERTELPG</sequence>
<dbReference type="InterPro" id="IPR002052">
    <property type="entry name" value="DNA_methylase_N6_adenine_CS"/>
</dbReference>
<evidence type="ECO:0000256" key="1">
    <source>
        <dbReference type="ARBA" id="ARBA00022490"/>
    </source>
</evidence>
<feature type="domain" description="Methyltransferase small" evidence="6">
    <location>
        <begin position="27"/>
        <end position="167"/>
    </location>
</feature>
<dbReference type="InterPro" id="IPR029063">
    <property type="entry name" value="SAM-dependent_MTases_sf"/>
</dbReference>
<feature type="domain" description="Methyltransferase small" evidence="6">
    <location>
        <begin position="227"/>
        <end position="391"/>
    </location>
</feature>
<keyword evidence="3" id="KW-0489">Methyltransferase</keyword>
<dbReference type="Gene3D" id="3.40.50.150">
    <property type="entry name" value="Vaccinia Virus protein VP39"/>
    <property type="match status" value="2"/>
</dbReference>
<dbReference type="GO" id="GO:0003676">
    <property type="term" value="F:nucleic acid binding"/>
    <property type="evidence" value="ECO:0007669"/>
    <property type="project" value="InterPro"/>
</dbReference>
<dbReference type="Pfam" id="PF05175">
    <property type="entry name" value="MTS"/>
    <property type="match status" value="2"/>
</dbReference>
<evidence type="ECO:0000259" key="6">
    <source>
        <dbReference type="Pfam" id="PF05175"/>
    </source>
</evidence>
<proteinExistence type="predicted"/>
<keyword evidence="1" id="KW-0963">Cytoplasm</keyword>
<dbReference type="GO" id="GO:0008170">
    <property type="term" value="F:N-methyltransferase activity"/>
    <property type="evidence" value="ECO:0007669"/>
    <property type="project" value="UniProtKB-ARBA"/>
</dbReference>
<protein>
    <recommendedName>
        <fullName evidence="6">Methyltransferase small domain-containing protein</fullName>
    </recommendedName>
</protein>
<dbReference type="PROSITE" id="PS00092">
    <property type="entry name" value="N6_MTASE"/>
    <property type="match status" value="1"/>
</dbReference>
<reference evidence="7" key="1">
    <citation type="submission" date="2020-02" db="EMBL/GenBank/DDBJ databases">
        <authorList>
            <person name="Meier V. D."/>
        </authorList>
    </citation>
    <scope>NUCLEOTIDE SEQUENCE</scope>
    <source>
        <strain evidence="7">AVDCRST_MAG18</strain>
    </source>
</reference>
<keyword evidence="5" id="KW-0949">S-adenosyl-L-methionine</keyword>
<evidence type="ECO:0000256" key="5">
    <source>
        <dbReference type="ARBA" id="ARBA00022691"/>
    </source>
</evidence>
<evidence type="ECO:0000256" key="2">
    <source>
        <dbReference type="ARBA" id="ARBA00022552"/>
    </source>
</evidence>
<name>A0A6J4ULY3_9BACT</name>
<dbReference type="InterPro" id="IPR046977">
    <property type="entry name" value="RsmC/RlmG"/>
</dbReference>
<dbReference type="InterPro" id="IPR007848">
    <property type="entry name" value="Small_mtfrase_dom"/>
</dbReference>
<keyword evidence="4" id="KW-0808">Transferase</keyword>
<evidence type="ECO:0000256" key="3">
    <source>
        <dbReference type="ARBA" id="ARBA00022603"/>
    </source>
</evidence>
<evidence type="ECO:0000256" key="4">
    <source>
        <dbReference type="ARBA" id="ARBA00022679"/>
    </source>
</evidence>
<accession>A0A6J4ULY3</accession>
<dbReference type="GO" id="GO:0032259">
    <property type="term" value="P:methylation"/>
    <property type="evidence" value="ECO:0007669"/>
    <property type="project" value="UniProtKB-KW"/>
</dbReference>
<evidence type="ECO:0000313" key="7">
    <source>
        <dbReference type="EMBL" id="CAA9554554.1"/>
    </source>
</evidence>
<organism evidence="7">
    <name type="scientific">uncultured Thermomicrobiales bacterium</name>
    <dbReference type="NCBI Taxonomy" id="1645740"/>
    <lineage>
        <taxon>Bacteria</taxon>
        <taxon>Pseudomonadati</taxon>
        <taxon>Thermomicrobiota</taxon>
        <taxon>Thermomicrobia</taxon>
        <taxon>Thermomicrobiales</taxon>
        <taxon>environmental samples</taxon>
    </lineage>
</organism>
<dbReference type="AlphaFoldDB" id="A0A6J4ULY3"/>